<evidence type="ECO:0000256" key="2">
    <source>
        <dbReference type="SAM" id="Phobius"/>
    </source>
</evidence>
<feature type="transmembrane region" description="Helical" evidence="2">
    <location>
        <begin position="6"/>
        <end position="34"/>
    </location>
</feature>
<evidence type="ECO:0000256" key="1">
    <source>
        <dbReference type="SAM" id="MobiDB-lite"/>
    </source>
</evidence>
<evidence type="ECO:0000313" key="4">
    <source>
        <dbReference type="Proteomes" id="UP001497482"/>
    </source>
</evidence>
<organism evidence="3 4">
    <name type="scientific">Knipowitschia caucasica</name>
    <name type="common">Caucasian dwarf goby</name>
    <name type="synonym">Pomatoschistus caucasicus</name>
    <dbReference type="NCBI Taxonomy" id="637954"/>
    <lineage>
        <taxon>Eukaryota</taxon>
        <taxon>Metazoa</taxon>
        <taxon>Chordata</taxon>
        <taxon>Craniata</taxon>
        <taxon>Vertebrata</taxon>
        <taxon>Euteleostomi</taxon>
        <taxon>Actinopterygii</taxon>
        <taxon>Neopterygii</taxon>
        <taxon>Teleostei</taxon>
        <taxon>Neoteleostei</taxon>
        <taxon>Acanthomorphata</taxon>
        <taxon>Gobiaria</taxon>
        <taxon>Gobiiformes</taxon>
        <taxon>Gobioidei</taxon>
        <taxon>Gobiidae</taxon>
        <taxon>Gobiinae</taxon>
        <taxon>Knipowitschia</taxon>
    </lineage>
</organism>
<dbReference type="EMBL" id="OZ035833">
    <property type="protein sequence ID" value="CAL1573385.1"/>
    <property type="molecule type" value="Genomic_DNA"/>
</dbReference>
<name>A0AAV2J9P1_KNICA</name>
<evidence type="ECO:0008006" key="5">
    <source>
        <dbReference type="Google" id="ProtNLM"/>
    </source>
</evidence>
<protein>
    <recommendedName>
        <fullName evidence="5">ATP synthase F0 subunit 8</fullName>
    </recommendedName>
</protein>
<feature type="region of interest" description="Disordered" evidence="1">
    <location>
        <begin position="49"/>
        <end position="70"/>
    </location>
</feature>
<dbReference type="Proteomes" id="UP001497482">
    <property type="component" value="Chromosome 11"/>
</dbReference>
<proteinExistence type="predicted"/>
<reference evidence="3 4" key="1">
    <citation type="submission" date="2024-04" db="EMBL/GenBank/DDBJ databases">
        <authorList>
            <person name="Waldvogel A.-M."/>
            <person name="Schoenle A."/>
        </authorList>
    </citation>
    <scope>NUCLEOTIDE SEQUENCE [LARGE SCALE GENOMIC DNA]</scope>
</reference>
<dbReference type="PANTHER" id="PTHR16209">
    <property type="entry name" value="VESICULAR, OVEREXPRESSED IN CANCER, PROSURVIVAL PROTEIN 1"/>
    <property type="match status" value="1"/>
</dbReference>
<keyword evidence="2" id="KW-0472">Membrane</keyword>
<dbReference type="PANTHER" id="PTHR16209:SF3">
    <property type="entry name" value="PROLINE-RICH PROTEIN 7"/>
    <property type="match status" value="1"/>
</dbReference>
<keyword evidence="2" id="KW-1133">Transmembrane helix</keyword>
<gene>
    <name evidence="3" type="ORF">KC01_LOCUS5302</name>
</gene>
<accession>A0AAV2J9P1</accession>
<dbReference type="AlphaFoldDB" id="A0AAV2J9P1"/>
<keyword evidence="4" id="KW-1185">Reference proteome</keyword>
<sequence>MVMSQGTYTFLACFAGFWMIWAAVVLLCCFCSFLQRRLKSLREEPLTGAESMSCPPQGHPPSHITPAPAEPRETTQLCQPQVCPSQAYQPQLCPSQVCQAQVCQSQVCNLQAVSSTTPLQIPHLLPQANWVTMTTGN</sequence>
<evidence type="ECO:0000313" key="3">
    <source>
        <dbReference type="EMBL" id="CAL1573385.1"/>
    </source>
</evidence>
<dbReference type="InterPro" id="IPR051994">
    <property type="entry name" value="WW_domain-binding"/>
</dbReference>
<keyword evidence="2" id="KW-0812">Transmembrane</keyword>